<organism evidence="2 3">
    <name type="scientific">Pseudotenacibaculum haliotis</name>
    <dbReference type="NCBI Taxonomy" id="1862138"/>
    <lineage>
        <taxon>Bacteria</taxon>
        <taxon>Pseudomonadati</taxon>
        <taxon>Bacteroidota</taxon>
        <taxon>Flavobacteriia</taxon>
        <taxon>Flavobacteriales</taxon>
        <taxon>Flavobacteriaceae</taxon>
        <taxon>Pseudotenacibaculum</taxon>
    </lineage>
</organism>
<dbReference type="SUPFAM" id="SSF88874">
    <property type="entry name" value="Receptor-binding domain of short tail fibre protein gp12"/>
    <property type="match status" value="1"/>
</dbReference>
<evidence type="ECO:0000313" key="2">
    <source>
        <dbReference type="EMBL" id="MFD2568738.1"/>
    </source>
</evidence>
<dbReference type="InterPro" id="IPR037053">
    <property type="entry name" value="Phage_tail_collar_dom_sf"/>
</dbReference>
<reference evidence="3" key="1">
    <citation type="journal article" date="2019" name="Int. J. Syst. Evol. Microbiol.">
        <title>The Global Catalogue of Microorganisms (GCM) 10K type strain sequencing project: providing services to taxonomists for standard genome sequencing and annotation.</title>
        <authorList>
            <consortium name="The Broad Institute Genomics Platform"/>
            <consortium name="The Broad Institute Genome Sequencing Center for Infectious Disease"/>
            <person name="Wu L."/>
            <person name="Ma J."/>
        </authorList>
    </citation>
    <scope>NUCLEOTIDE SEQUENCE [LARGE SCALE GENOMIC DNA]</scope>
    <source>
        <strain evidence="3">KCTC 52127</strain>
    </source>
</reference>
<accession>A0ABW5LXE3</accession>
<proteinExistence type="predicted"/>
<dbReference type="Gene3D" id="3.90.1340.10">
    <property type="entry name" value="Phage tail collar domain"/>
    <property type="match status" value="1"/>
</dbReference>
<gene>
    <name evidence="2" type="ORF">ACFSRZ_15290</name>
</gene>
<protein>
    <submittedName>
        <fullName evidence="2">Phage tail protein</fullName>
    </submittedName>
</protein>
<dbReference type="EMBL" id="JBHULH010000012">
    <property type="protein sequence ID" value="MFD2568738.1"/>
    <property type="molecule type" value="Genomic_DNA"/>
</dbReference>
<dbReference type="InterPro" id="IPR011083">
    <property type="entry name" value="Phage_tail_collar_dom"/>
</dbReference>
<feature type="domain" description="Phage tail collar" evidence="1">
    <location>
        <begin position="36"/>
        <end position="92"/>
    </location>
</feature>
<sequence>MKQSINVLKEYFETGDKPTQQNYADLIDSLGMPMIGEIKAVSFGFAPDGWIKCNGQLLDPAQHPELFAMIGTTFGGDGITSFAVPDLQGRVPLGIGSGNGLSSYTIGQSGGDETIQLTEEQLPAHSHTGTIDSGATANVAIPASGSSANSSSPSGAFPGVDAAAPPYSTTSDTTMQAFTAPVSGSVTTNSTGNGTSITNVQPFLAVNYIIAVKGINPI</sequence>
<dbReference type="Proteomes" id="UP001597508">
    <property type="component" value="Unassembled WGS sequence"/>
</dbReference>
<evidence type="ECO:0000259" key="1">
    <source>
        <dbReference type="Pfam" id="PF07484"/>
    </source>
</evidence>
<comment type="caution">
    <text evidence="2">The sequence shown here is derived from an EMBL/GenBank/DDBJ whole genome shotgun (WGS) entry which is preliminary data.</text>
</comment>
<dbReference type="RefSeq" id="WP_379667445.1">
    <property type="nucleotide sequence ID" value="NZ_JBHULH010000012.1"/>
</dbReference>
<dbReference type="Pfam" id="PF07484">
    <property type="entry name" value="Collar"/>
    <property type="match status" value="1"/>
</dbReference>
<evidence type="ECO:0000313" key="3">
    <source>
        <dbReference type="Proteomes" id="UP001597508"/>
    </source>
</evidence>
<name>A0ABW5LXE3_9FLAO</name>
<keyword evidence="3" id="KW-1185">Reference proteome</keyword>